<evidence type="ECO:0000313" key="3">
    <source>
        <dbReference type="Proteomes" id="UP000636394"/>
    </source>
</evidence>
<dbReference type="Pfam" id="PF13417">
    <property type="entry name" value="GST_N_3"/>
    <property type="match status" value="1"/>
</dbReference>
<evidence type="ECO:0000313" key="2">
    <source>
        <dbReference type="EMBL" id="NHM14260.1"/>
    </source>
</evidence>
<gene>
    <name evidence="2" type="ORF">GMI68_05685</name>
</gene>
<name>A0ABX0IHP8_9ACTN</name>
<keyword evidence="3" id="KW-1185">Reference proteome</keyword>
<dbReference type="Gene3D" id="3.40.30.10">
    <property type="entry name" value="Glutaredoxin"/>
    <property type="match status" value="1"/>
</dbReference>
<dbReference type="PROSITE" id="PS51354">
    <property type="entry name" value="GLUTAREDOXIN_2"/>
    <property type="match status" value="1"/>
</dbReference>
<dbReference type="CDD" id="cd00570">
    <property type="entry name" value="GST_N_family"/>
    <property type="match status" value="1"/>
</dbReference>
<organism evidence="2 3">
    <name type="scientific">Xiamenia xianingshaonis</name>
    <dbReference type="NCBI Taxonomy" id="2682776"/>
    <lineage>
        <taxon>Bacteria</taxon>
        <taxon>Bacillati</taxon>
        <taxon>Actinomycetota</taxon>
        <taxon>Coriobacteriia</taxon>
        <taxon>Eggerthellales</taxon>
        <taxon>Eggerthellaceae</taxon>
        <taxon>Xiamenia</taxon>
    </lineage>
</organism>
<reference evidence="2 3" key="1">
    <citation type="submission" date="2019-11" db="EMBL/GenBank/DDBJ databases">
        <title>Eggerthellaceae novel genus isolated from the rectal contents of marmort.</title>
        <authorList>
            <person name="Zhang G."/>
        </authorList>
    </citation>
    <scope>NUCLEOTIDE SEQUENCE [LARGE SCALE GENOMIC DNA]</scope>
    <source>
        <strain evidence="3">zg-886</strain>
    </source>
</reference>
<dbReference type="PROSITE" id="PS50404">
    <property type="entry name" value="GST_NTER"/>
    <property type="match status" value="1"/>
</dbReference>
<sequence length="125" mass="13841">MQVGRVWRKMTVAHAAHALRRRALLAAACALAQHKGLLPAWPALTKGSLMAAPVLYYWAPCSTCSVVVNYANEHGIELDKRDVEQEAPYQELLALGGDANLIPYLHVDDRLIQGNDAIIEYFESK</sequence>
<feature type="domain" description="GST N-terminal" evidence="1">
    <location>
        <begin position="51"/>
        <end position="125"/>
    </location>
</feature>
<dbReference type="SUPFAM" id="SSF52833">
    <property type="entry name" value="Thioredoxin-like"/>
    <property type="match status" value="1"/>
</dbReference>
<accession>A0ABX0IHP8</accession>
<evidence type="ECO:0000259" key="1">
    <source>
        <dbReference type="PROSITE" id="PS50404"/>
    </source>
</evidence>
<protein>
    <recommendedName>
        <fullName evidence="1">GST N-terminal domain-containing protein</fullName>
    </recommendedName>
</protein>
<comment type="caution">
    <text evidence="2">The sequence shown here is derived from an EMBL/GenBank/DDBJ whole genome shotgun (WGS) entry which is preliminary data.</text>
</comment>
<dbReference type="InterPro" id="IPR036249">
    <property type="entry name" value="Thioredoxin-like_sf"/>
</dbReference>
<dbReference type="Proteomes" id="UP000636394">
    <property type="component" value="Unassembled WGS sequence"/>
</dbReference>
<dbReference type="InterPro" id="IPR004045">
    <property type="entry name" value="Glutathione_S-Trfase_N"/>
</dbReference>
<proteinExistence type="predicted"/>
<dbReference type="EMBL" id="WPCR01000006">
    <property type="protein sequence ID" value="NHM14260.1"/>
    <property type="molecule type" value="Genomic_DNA"/>
</dbReference>